<sequence length="376" mass="41324">MWGARAQQSGLVGYGAALLAALLGLSFLSQHALATEPTDVTSAANNTTTQTGKTTLSLSMVCGKTQFQGKIYGGQIAGAQRWPWQASLRLYGRHICGAVLIDKNWVASAAHCFQMSRNPGDYQIMLGYTKLNSPTRYSRKMSVKKLIVHKDYNKFYPQGSDIVLLQLHSSVEYSSHILPACVPNKNITIPKEKACWTSGWGNLREDVRLPLPNDLYEAELIIMSNDDCKGFFPPPVPGSSKTYYIYDDMVCAADYSLTKSICSGDSGGPLVCLLEGSWYVVGLTSWSSSCEDPISSPSVFARVSYFDKWISDNKKASGDSKPGESYRPPHHQRPPNNPGSPENENPEDNNENQDAITKLTVCPVLLLSQLLLQQLI</sequence>
<feature type="signal peptide" evidence="3">
    <location>
        <begin position="1"/>
        <end position="34"/>
    </location>
</feature>
<dbReference type="OMA" id="SWYVVGL"/>
<dbReference type="PROSITE" id="PS00135">
    <property type="entry name" value="TRYPSIN_SER"/>
    <property type="match status" value="1"/>
</dbReference>
<accession>A6INA6</accession>
<dbReference type="OrthoDB" id="546450at2759"/>
<feature type="compositionally biased region" description="Basic and acidic residues" evidence="2">
    <location>
        <begin position="314"/>
        <end position="324"/>
    </location>
</feature>
<dbReference type="CTD" id="21756"/>
<dbReference type="Pfam" id="PF00089">
    <property type="entry name" value="Trypsin"/>
    <property type="match status" value="1"/>
</dbReference>
<dbReference type="Proteomes" id="UP000234681">
    <property type="component" value="Chromosome 9"/>
</dbReference>
<dbReference type="RefSeq" id="NP_001101679.1">
    <property type="nucleotide sequence ID" value="NM_001108209.1"/>
</dbReference>
<dbReference type="AlphaFoldDB" id="A6INA6"/>
<protein>
    <submittedName>
        <fullName evidence="5">Similar to TESP2 (Predicted)</fullName>
    </submittedName>
</protein>
<evidence type="ECO:0000313" key="5">
    <source>
        <dbReference type="EMBL" id="EDL99304.1"/>
    </source>
</evidence>
<evidence type="ECO:0000256" key="1">
    <source>
        <dbReference type="ARBA" id="ARBA00023157"/>
    </source>
</evidence>
<evidence type="ECO:0000256" key="3">
    <source>
        <dbReference type="SAM" id="SignalP"/>
    </source>
</evidence>
<dbReference type="InterPro" id="IPR033116">
    <property type="entry name" value="TRYPSIN_SER"/>
</dbReference>
<evidence type="ECO:0000259" key="4">
    <source>
        <dbReference type="PROSITE" id="PS50240"/>
    </source>
</evidence>
<dbReference type="PANTHER" id="PTHR24253:SF42">
    <property type="entry name" value="PROTEASE, SERINE 47"/>
    <property type="match status" value="1"/>
</dbReference>
<evidence type="ECO:0000313" key="6">
    <source>
        <dbReference type="RGD" id="1561330"/>
    </source>
</evidence>
<dbReference type="InterPro" id="IPR001254">
    <property type="entry name" value="Trypsin_dom"/>
</dbReference>
<dbReference type="RGD" id="1561330">
    <property type="gene designation" value="Prss40"/>
</dbReference>
<dbReference type="InterPro" id="IPR001314">
    <property type="entry name" value="Peptidase_S1A"/>
</dbReference>
<dbReference type="SMR" id="A6INA6"/>
<dbReference type="SMART" id="SM00020">
    <property type="entry name" value="Tryp_SPc"/>
    <property type="match status" value="1"/>
</dbReference>
<reference evidence="5" key="2">
    <citation type="submission" date="2005-09" db="EMBL/GenBank/DDBJ databases">
        <authorList>
            <person name="Mural R.J."/>
            <person name="Li P.W."/>
            <person name="Adams M.D."/>
            <person name="Amanatides P.G."/>
            <person name="Baden-Tillson H."/>
            <person name="Barnstead M."/>
            <person name="Chin S.H."/>
            <person name="Dew I."/>
            <person name="Evans C.A."/>
            <person name="Ferriera S."/>
            <person name="Flanigan M."/>
            <person name="Fosler C."/>
            <person name="Glodek A."/>
            <person name="Gu Z."/>
            <person name="Holt R.A."/>
            <person name="Jennings D."/>
            <person name="Kraft C.L."/>
            <person name="Lu F."/>
            <person name="Nguyen T."/>
            <person name="Nusskern D.R."/>
            <person name="Pfannkoch C.M."/>
            <person name="Sitter C."/>
            <person name="Sutton G.G."/>
            <person name="Venter J.C."/>
            <person name="Wang Z."/>
            <person name="Woodage T."/>
            <person name="Zheng X.H."/>
            <person name="Zhong F."/>
        </authorList>
    </citation>
    <scope>NUCLEOTIDE SEQUENCE</scope>
    <source>
        <strain evidence="5">BN</strain>
    </source>
</reference>
<dbReference type="PROSITE" id="PS50240">
    <property type="entry name" value="TRYPSIN_DOM"/>
    <property type="match status" value="1"/>
</dbReference>
<reference evidence="5" key="1">
    <citation type="journal article" date="2005" name="Genome Res.">
        <title>Gene and alternative splicing annotation with AIR.</title>
        <authorList>
            <person name="Florea L."/>
            <person name="Di Francesco V."/>
            <person name="Miller J."/>
            <person name="Turner R."/>
            <person name="Yao A."/>
            <person name="Harris M."/>
            <person name="Walenz B."/>
            <person name="Mobarry C."/>
            <person name="Merkulov G.V."/>
            <person name="Charlab R."/>
            <person name="Dew I."/>
            <person name="Deng Z."/>
            <person name="Istrail S."/>
            <person name="Li P."/>
            <person name="Sutton G."/>
        </authorList>
    </citation>
    <scope>NUCLEOTIDE SEQUENCE</scope>
    <source>
        <strain evidence="5">BN</strain>
    </source>
</reference>
<feature type="chain" id="PRO_5039889671" evidence="3">
    <location>
        <begin position="35"/>
        <end position="376"/>
    </location>
</feature>
<dbReference type="GO" id="GO:0004252">
    <property type="term" value="F:serine-type endopeptidase activity"/>
    <property type="evidence" value="ECO:0007669"/>
    <property type="project" value="InterPro"/>
</dbReference>
<dbReference type="SUPFAM" id="SSF50494">
    <property type="entry name" value="Trypsin-like serine proteases"/>
    <property type="match status" value="1"/>
</dbReference>
<dbReference type="AGR" id="RGD:1561330"/>
<proteinExistence type="predicted"/>
<dbReference type="PANTHER" id="PTHR24253">
    <property type="entry name" value="TRANSMEMBRANE PROTEASE SERINE"/>
    <property type="match status" value="1"/>
</dbReference>
<dbReference type="FunFam" id="2.40.10.10:FF:000039">
    <property type="entry name" value="Brain-specific serine protease 4"/>
    <property type="match status" value="1"/>
</dbReference>
<dbReference type="KEGG" id="rno:316318"/>
<dbReference type="Gene3D" id="2.40.10.10">
    <property type="entry name" value="Trypsin-like serine proteases"/>
    <property type="match status" value="1"/>
</dbReference>
<dbReference type="PRINTS" id="PR00722">
    <property type="entry name" value="CHYMOTRYPSIN"/>
</dbReference>
<organism evidence="5">
    <name type="scientific">Rattus norvegicus</name>
    <name type="common">Rat</name>
    <dbReference type="NCBI Taxonomy" id="10116"/>
    <lineage>
        <taxon>Eukaryota</taxon>
        <taxon>Metazoa</taxon>
        <taxon>Chordata</taxon>
        <taxon>Craniata</taxon>
        <taxon>Vertebrata</taxon>
        <taxon>Euteleostomi</taxon>
        <taxon>Mammalia</taxon>
        <taxon>Eutheria</taxon>
        <taxon>Euarchontoglires</taxon>
        <taxon>Glires</taxon>
        <taxon>Rodentia</taxon>
        <taxon>Myomorpha</taxon>
        <taxon>Muroidea</taxon>
        <taxon>Muridae</taxon>
        <taxon>Murinae</taxon>
        <taxon>Rattus</taxon>
    </lineage>
</organism>
<dbReference type="GeneID" id="316318"/>
<name>A6INA6_RAT</name>
<feature type="domain" description="Peptidase S1" evidence="4">
    <location>
        <begin position="71"/>
        <end position="315"/>
    </location>
</feature>
<dbReference type="EMBL" id="CH473965">
    <property type="protein sequence ID" value="EDL99304.1"/>
    <property type="molecule type" value="Genomic_DNA"/>
</dbReference>
<dbReference type="InterPro" id="IPR043504">
    <property type="entry name" value="Peptidase_S1_PA_chymotrypsin"/>
</dbReference>
<evidence type="ECO:0000256" key="2">
    <source>
        <dbReference type="SAM" id="MobiDB-lite"/>
    </source>
</evidence>
<gene>
    <name evidence="6" type="primary">Prss40</name>
    <name evidence="5" type="synonym">RGD1561330_predicted</name>
    <name evidence="5" type="ORF">rCG_22301</name>
</gene>
<feature type="region of interest" description="Disordered" evidence="2">
    <location>
        <begin position="314"/>
        <end position="352"/>
    </location>
</feature>
<dbReference type="GO" id="GO:0006508">
    <property type="term" value="P:proteolysis"/>
    <property type="evidence" value="ECO:0007669"/>
    <property type="project" value="InterPro"/>
</dbReference>
<keyword evidence="3" id="KW-0732">Signal</keyword>
<dbReference type="InterPro" id="IPR009003">
    <property type="entry name" value="Peptidase_S1_PA"/>
</dbReference>
<keyword evidence="1" id="KW-1015">Disulfide bond</keyword>
<dbReference type="CDD" id="cd00190">
    <property type="entry name" value="Tryp_SPc"/>
    <property type="match status" value="1"/>
</dbReference>